<dbReference type="RefSeq" id="XP_052941632.1">
    <property type="nucleotide sequence ID" value="XM_053091582.1"/>
</dbReference>
<proteinExistence type="predicted"/>
<evidence type="ECO:0000313" key="3">
    <source>
        <dbReference type="Proteomes" id="UP001164286"/>
    </source>
</evidence>
<evidence type="ECO:0000313" key="2">
    <source>
        <dbReference type="EMBL" id="KAI9631855.1"/>
    </source>
</evidence>
<name>A0AA38H0T9_9TREE</name>
<reference evidence="2" key="1">
    <citation type="journal article" date="2022" name="G3 (Bethesda)">
        <title>High quality genome of the basidiomycete yeast Dioszegia hungarica PDD-24b-2 isolated from cloud water.</title>
        <authorList>
            <person name="Jarrige D."/>
            <person name="Haridas S."/>
            <person name="Bleykasten-Grosshans C."/>
            <person name="Joly M."/>
            <person name="Nadalig T."/>
            <person name="Sancelme M."/>
            <person name="Vuilleumier S."/>
            <person name="Grigoriev I.V."/>
            <person name="Amato P."/>
            <person name="Bringel F."/>
        </authorList>
    </citation>
    <scope>NUCLEOTIDE SEQUENCE</scope>
    <source>
        <strain evidence="2">PDD-24b-2</strain>
    </source>
</reference>
<dbReference type="GeneID" id="77730787"/>
<dbReference type="EMBL" id="JAKWFO010000016">
    <property type="protein sequence ID" value="KAI9631855.1"/>
    <property type="molecule type" value="Genomic_DNA"/>
</dbReference>
<keyword evidence="3" id="KW-1185">Reference proteome</keyword>
<organism evidence="2 3">
    <name type="scientific">Dioszegia hungarica</name>
    <dbReference type="NCBI Taxonomy" id="4972"/>
    <lineage>
        <taxon>Eukaryota</taxon>
        <taxon>Fungi</taxon>
        <taxon>Dikarya</taxon>
        <taxon>Basidiomycota</taxon>
        <taxon>Agaricomycotina</taxon>
        <taxon>Tremellomycetes</taxon>
        <taxon>Tremellales</taxon>
        <taxon>Bulleribasidiaceae</taxon>
        <taxon>Dioszegia</taxon>
    </lineage>
</organism>
<accession>A0AA38H0T9</accession>
<feature type="region of interest" description="Disordered" evidence="1">
    <location>
        <begin position="1"/>
        <end position="53"/>
    </location>
</feature>
<sequence length="261" mass="28924">MSDTSPLDASTHDESDLTGLIGEAPDLISDGGTDYDTQYTGDEHVGVSDNGDSEAVGFVSSDAPAHRSEDEARASCAINQRLEAHRQSQRGEHFIPRLQHWISDCLTDGYWHVDRKPMRKIKLVSRPTCTSTETQQTRAPLYVTKYDDFEGCDTDELKAWRNSQENRSSDDGALAKDVLVKVLGMAVPKLESRLKAKVDFSRDGCPCPRNTINVQRYVEDLWMKGALKSTEVQDAIYDEVKRGITLRAISVEATQGSAAVQ</sequence>
<gene>
    <name evidence="2" type="ORF">MKK02DRAFT_41485</name>
</gene>
<protein>
    <submittedName>
        <fullName evidence="2">Uncharacterized protein</fullName>
    </submittedName>
</protein>
<dbReference type="AlphaFoldDB" id="A0AA38H0T9"/>
<comment type="caution">
    <text evidence="2">The sequence shown here is derived from an EMBL/GenBank/DDBJ whole genome shotgun (WGS) entry which is preliminary data.</text>
</comment>
<evidence type="ECO:0000256" key="1">
    <source>
        <dbReference type="SAM" id="MobiDB-lite"/>
    </source>
</evidence>
<dbReference type="Proteomes" id="UP001164286">
    <property type="component" value="Unassembled WGS sequence"/>
</dbReference>